<dbReference type="EMBL" id="CAXAMM010042020">
    <property type="protein sequence ID" value="CAK9102561.1"/>
    <property type="molecule type" value="Genomic_DNA"/>
</dbReference>
<feature type="compositionally biased region" description="Basic and acidic residues" evidence="2">
    <location>
        <begin position="1524"/>
        <end position="1538"/>
    </location>
</feature>
<dbReference type="Pfam" id="PF05970">
    <property type="entry name" value="PIF1"/>
    <property type="match status" value="1"/>
</dbReference>
<dbReference type="InterPro" id="IPR051055">
    <property type="entry name" value="PIF1_helicase"/>
</dbReference>
<dbReference type="PROSITE" id="PS00028">
    <property type="entry name" value="ZINC_FINGER_C2H2_1"/>
    <property type="match status" value="1"/>
</dbReference>
<dbReference type="InterPro" id="IPR010285">
    <property type="entry name" value="DNA_helicase_pif1-like_DEAD"/>
</dbReference>
<name>A0ABP0RTL4_9DINO</name>
<dbReference type="SUPFAM" id="SSF52540">
    <property type="entry name" value="P-loop containing nucleoside triphosphate hydrolases"/>
    <property type="match status" value="2"/>
</dbReference>
<dbReference type="EC" id="5.6.2.3" evidence="1"/>
<keyword evidence="1" id="KW-0378">Hydrolase</keyword>
<evidence type="ECO:0000256" key="1">
    <source>
        <dbReference type="RuleBase" id="RU363044"/>
    </source>
</evidence>
<keyword evidence="1" id="KW-0234">DNA repair</keyword>
<dbReference type="InterPro" id="IPR027417">
    <property type="entry name" value="P-loop_NTPase"/>
</dbReference>
<accession>A0ABP0RTL4</accession>
<evidence type="ECO:0000313" key="5">
    <source>
        <dbReference type="Proteomes" id="UP001642464"/>
    </source>
</evidence>
<keyword evidence="1" id="KW-0227">DNA damage</keyword>
<proteinExistence type="inferred from homology"/>
<comment type="similarity">
    <text evidence="1">Belongs to the helicase family.</text>
</comment>
<organism evidence="4 5">
    <name type="scientific">Durusdinium trenchii</name>
    <dbReference type="NCBI Taxonomy" id="1381693"/>
    <lineage>
        <taxon>Eukaryota</taxon>
        <taxon>Sar</taxon>
        <taxon>Alveolata</taxon>
        <taxon>Dinophyceae</taxon>
        <taxon>Suessiales</taxon>
        <taxon>Symbiodiniaceae</taxon>
        <taxon>Durusdinium</taxon>
    </lineage>
</organism>
<evidence type="ECO:0000313" key="4">
    <source>
        <dbReference type="EMBL" id="CAK9102561.1"/>
    </source>
</evidence>
<dbReference type="Pfam" id="PF14214">
    <property type="entry name" value="Helitron_like_N"/>
    <property type="match status" value="1"/>
</dbReference>
<protein>
    <recommendedName>
        <fullName evidence="1">ATP-dependent DNA helicase</fullName>
        <ecNumber evidence="1">5.6.2.3</ecNumber>
    </recommendedName>
</protein>
<feature type="region of interest" description="Disordered" evidence="2">
    <location>
        <begin position="1515"/>
        <end position="1556"/>
    </location>
</feature>
<feature type="domain" description="C2H2-type" evidence="3">
    <location>
        <begin position="294"/>
        <end position="315"/>
    </location>
</feature>
<keyword evidence="1" id="KW-0233">DNA recombination</keyword>
<dbReference type="Pfam" id="PF20209">
    <property type="entry name" value="DUF6570"/>
    <property type="match status" value="1"/>
</dbReference>
<comment type="cofactor">
    <cofactor evidence="1">
        <name>Mg(2+)</name>
        <dbReference type="ChEBI" id="CHEBI:18420"/>
    </cofactor>
</comment>
<keyword evidence="5" id="KW-1185">Reference proteome</keyword>
<dbReference type="Proteomes" id="UP001642464">
    <property type="component" value="Unassembled WGS sequence"/>
</dbReference>
<evidence type="ECO:0000256" key="2">
    <source>
        <dbReference type="SAM" id="MobiDB-lite"/>
    </source>
</evidence>
<dbReference type="Gene3D" id="3.40.50.300">
    <property type="entry name" value="P-loop containing nucleotide triphosphate hydrolases"/>
    <property type="match status" value="1"/>
</dbReference>
<keyword evidence="1" id="KW-0547">Nucleotide-binding</keyword>
<comment type="caution">
    <text evidence="4">The sequence shown here is derived from an EMBL/GenBank/DDBJ whole genome shotgun (WGS) entry which is preliminary data.</text>
</comment>
<comment type="catalytic activity">
    <reaction evidence="1">
        <text>ATP + H2O = ADP + phosphate + H(+)</text>
        <dbReference type="Rhea" id="RHEA:13065"/>
        <dbReference type="ChEBI" id="CHEBI:15377"/>
        <dbReference type="ChEBI" id="CHEBI:15378"/>
        <dbReference type="ChEBI" id="CHEBI:30616"/>
        <dbReference type="ChEBI" id="CHEBI:43474"/>
        <dbReference type="ChEBI" id="CHEBI:456216"/>
        <dbReference type="EC" id="5.6.2.3"/>
    </reaction>
</comment>
<dbReference type="InterPro" id="IPR046700">
    <property type="entry name" value="DUF6570"/>
</dbReference>
<feature type="compositionally biased region" description="Basic and acidic residues" evidence="2">
    <location>
        <begin position="1545"/>
        <end position="1556"/>
    </location>
</feature>
<keyword evidence="1 4" id="KW-0347">Helicase</keyword>
<evidence type="ECO:0000259" key="3">
    <source>
        <dbReference type="PROSITE" id="PS00028"/>
    </source>
</evidence>
<dbReference type="GO" id="GO:0004386">
    <property type="term" value="F:helicase activity"/>
    <property type="evidence" value="ECO:0007669"/>
    <property type="project" value="UniProtKB-KW"/>
</dbReference>
<dbReference type="PANTHER" id="PTHR47642">
    <property type="entry name" value="ATP-DEPENDENT DNA HELICASE"/>
    <property type="match status" value="1"/>
</dbReference>
<reference evidence="4 5" key="1">
    <citation type="submission" date="2024-02" db="EMBL/GenBank/DDBJ databases">
        <authorList>
            <person name="Chen Y."/>
            <person name="Shah S."/>
            <person name="Dougan E. K."/>
            <person name="Thang M."/>
            <person name="Chan C."/>
        </authorList>
    </citation>
    <scope>NUCLEOTIDE SEQUENCE [LARGE SCALE GENOMIC DNA]</scope>
</reference>
<sequence length="2314" mass="258372">MPRYRIRYRKKLFDFRCEHPRCGAVVSAALTFLQLQSEMRTEAWEIPDLEFLLHALRISFVDPRGTALFSIPSAQIYLHGKARVRFHKGSIPQEEYFLQVFTFLRRKIQLREYREAVNARRLLQQSLETSLQQCEYREILWHCFVGDSCSAFFANLTTTLQRTVAFQQQVWTPQEFSVFWDHIQQAVAVSCTEITWVDRYRGEPFRRVLPTHSLITAAELLHFLRARPPMDLAHFLTAFDACLPHPAAQWQFRCLGPESRRAALANACAVTAREPCPYPSDCEQPRGPVGQVVCPLCNRQCSDANAMLLHLRADHPTREGRAPLLARCADAWPNAVSTASLTGHMAAYRTEFEQLLQPNLFCGFCSAASPTEETFLVDFRDTADTDAWLLYIPSDKLKDWEAAAADPVCALRCPCCTTCFSLVKRQPPRLPPAALANNNVCLKPPKELQGLSLGEQMFIARGFPLRRLRQLTHSGNPAARQAGLFGTASAIAFPQNGITVLRALPTTPEHVAEYLSIFFTNLLHSDLRFCREFIVRRAVVHRALSWLVLRNPFYCDLSIDLEALQQLPEDGVPEAWLQQAQRTDVALQREVGPADATEEGSSTLGSVNAAVLEPGTDSIDPIQLWNTALLACERFDRTASTDYEAATAHFRLAQEAMQRLGHSARHPALQAAEEHPTKVYAFLPHADQPLDSYHPSFWSLCFPCLFPYGDGIDGQYRTSFLSDHAWAAHLLLRRDRAPEMHWRLDLDFVAVLFSVLHRKGSIPEALRSNDVAAAMKTILRLLQTVQGTVPCTDAARRVMRQQLASMTKYLGSPCVFLTLNPADVLHPYTWKFALSTDLHVLDPARLDSSLRLALQDVNLWRIVAQDPAAAVQAFHLHVRLFLEILLDVNASATHLEPDGIASSTVRGILTPLSGAFGSIEPQQRGSLHIHFLLFCYGFHSPQTLLRRFATQLPLLESRLWAWVQSIVATAFEAVPRMFALDADALRSRRPFPYSDQNLRVMHPSYRQHILDAGQHWFAGAPAALLPAVEPFINPFTDNLDTGTSWTPWSLEYLRHLDQRPLSVPESTMLLFDLRGSVLHSGLLHSCKEKTCYKGKLGRRGYCRLGFWHWLDISSPDHPHTWERCHGIALCPEPTLGVQPPSLHAFETIRHHQFFGRVNPAILATTKCNHDVSLLLRFPPCAIDAPDPVADIQARMATNMGNLLFYVTCYTTKVQPQLTSLWSLLQAAAQKSTEALQPPAPVLPHQVQARTTLSRLLLACQKRCHKSMQEMVSYLLGYDEFYCTHQFHKLFYGALAAQLQQLHPILVESAAVAELEAQDSVLVQPDIAPEQPETAPASSWRLVSLSHVDYQFRGADLADWPLYFYAAGVTRVMASKSSLQTPGCIPFTADHICCQGARQQVLTQSPWRIPHLIGPRIPGVEEHPDKRGLLLLLLFKPWFSLRDLLPLTCNAVTWADAWESWYNHLQQLHGDGAARADVLSPAFWAQRTIHVVGNIDNESTADPASASREQALNPDALYGVPDTTTVEHSHATGHDHAESESDLEFDPDHLHADPDLHLDEAKSPFPPIFLRALPEHAATMAPNRSSPAFSATWDILQPLARSELFPGAFASASYVAHFRSIDDNIMLHSMPAGQGPPVVPWQLPDYVPTKRLQQEELDWDLAKRLAPAAFAAAPPRGTDFQLPCLPKTERIVLEQAEAWLLHGCCDSSPGVLNLKQAAYLLLIAMWLQTTMNSTWGLPARIPPFHTSLLLGGPGTGKTFITNVAKKLVHIFLPHSIQSAAFTHRAASLVSGETLHACLSLPLDLTDATAGAQLGVQKDDLQAAWSQIKTLFIDEVSMISNELLAFVDLRCRQLCRNQAMVPWGGLSLRLSGDFHQLPPVQATCLIKPVASQLHNAEAASGRLQMVQAGASLWKTVDSVLILTHSHRCSGPLSTLLQELVSDKGISDESWQHLVARSLGANDPRLQEPKFHAERCPVGVLRHSIRSAKSLQRAQHAAFASGHRLLIAMAADRISGSNRPIGLTPDLGMEAASVHNLTTTANLPAMLYLFSGLQLCLESKLCVELGVVRGCTAIVDAILLADNEPRLGSEIRFLSEFSFCSFFLLRHFDPDPTLPPHALLFLPIGLILRVPNATWIKHADLGPGRFFLGPTTRSWRFYPTSVPTAHALLDRDQRAYLQVQRAQLPCTNLFALTAYNLQGQTLPAIILDLAKPPYIKNDDYWIACLVLLSRVPTFDDLLLVRLPDRKSLSRPRPDYLRLAHADFTRREQATLRQLHQALGALRFPRLQSLITEPLLAAAPAVLRRSHPQKRKMPSSDT</sequence>
<dbReference type="InterPro" id="IPR025476">
    <property type="entry name" value="Helitron_helicase-like"/>
</dbReference>
<keyword evidence="1" id="KW-0067">ATP-binding</keyword>
<dbReference type="InterPro" id="IPR013087">
    <property type="entry name" value="Znf_C2H2_type"/>
</dbReference>
<gene>
    <name evidence="4" type="ORF">SCF082_LOCUS47930</name>
</gene>